<evidence type="ECO:0000256" key="6">
    <source>
        <dbReference type="ARBA" id="ARBA00023125"/>
    </source>
</evidence>
<evidence type="ECO:0000256" key="9">
    <source>
        <dbReference type="HAMAP-Rule" id="MF_01808"/>
    </source>
</evidence>
<feature type="domain" description="Core-binding (CB)" evidence="11">
    <location>
        <begin position="5"/>
        <end position="90"/>
    </location>
</feature>
<keyword evidence="5 9" id="KW-0229">DNA integration</keyword>
<dbReference type="GO" id="GO:0009037">
    <property type="term" value="F:tyrosine-based site-specific recombinase activity"/>
    <property type="evidence" value="ECO:0007669"/>
    <property type="project" value="UniProtKB-UniRule"/>
</dbReference>
<dbReference type="Gene3D" id="1.10.443.10">
    <property type="entry name" value="Intergrase catalytic core"/>
    <property type="match status" value="1"/>
</dbReference>
<dbReference type="Proteomes" id="UP000663903">
    <property type="component" value="Chromosome"/>
</dbReference>
<dbReference type="GO" id="GO:0006313">
    <property type="term" value="P:DNA transposition"/>
    <property type="evidence" value="ECO:0007669"/>
    <property type="project" value="UniProtKB-UniRule"/>
</dbReference>
<dbReference type="PANTHER" id="PTHR30349:SF81">
    <property type="entry name" value="TYROSINE RECOMBINASE XERC"/>
    <property type="match status" value="1"/>
</dbReference>
<keyword evidence="8 9" id="KW-0131">Cell cycle</keyword>
<evidence type="ECO:0000256" key="5">
    <source>
        <dbReference type="ARBA" id="ARBA00022908"/>
    </source>
</evidence>
<dbReference type="InterPro" id="IPR004107">
    <property type="entry name" value="Integrase_SAM-like_N"/>
</dbReference>
<evidence type="ECO:0000256" key="4">
    <source>
        <dbReference type="ARBA" id="ARBA00022829"/>
    </source>
</evidence>
<dbReference type="InterPro" id="IPR050090">
    <property type="entry name" value="Tyrosine_recombinase_XerCD"/>
</dbReference>
<comment type="similarity">
    <text evidence="9">Belongs to the 'phage' integrase family. XerC subfamily.</text>
</comment>
<dbReference type="InterPro" id="IPR013762">
    <property type="entry name" value="Integrase-like_cat_sf"/>
</dbReference>
<gene>
    <name evidence="9" type="primary">xerC</name>
    <name evidence="12" type="ORF">J1M35_17850</name>
</gene>
<evidence type="ECO:0000259" key="10">
    <source>
        <dbReference type="PROSITE" id="PS51898"/>
    </source>
</evidence>
<keyword evidence="13" id="KW-1185">Reference proteome</keyword>
<evidence type="ECO:0000256" key="1">
    <source>
        <dbReference type="ARBA" id="ARBA00004496"/>
    </source>
</evidence>
<dbReference type="InterPro" id="IPR023009">
    <property type="entry name" value="Tyrosine_recombinase_XerC/XerD"/>
</dbReference>
<dbReference type="AlphaFoldDB" id="A0A975CGX9"/>
<dbReference type="GO" id="GO:0007059">
    <property type="term" value="P:chromosome segregation"/>
    <property type="evidence" value="ECO:0007669"/>
    <property type="project" value="UniProtKB-UniRule"/>
</dbReference>
<dbReference type="RefSeq" id="WP_208008581.1">
    <property type="nucleotide sequence ID" value="NZ_CP071796.1"/>
</dbReference>
<dbReference type="SUPFAM" id="SSF56349">
    <property type="entry name" value="DNA breaking-rejoining enzymes"/>
    <property type="match status" value="1"/>
</dbReference>
<evidence type="ECO:0000256" key="3">
    <source>
        <dbReference type="ARBA" id="ARBA00022618"/>
    </source>
</evidence>
<evidence type="ECO:0000256" key="2">
    <source>
        <dbReference type="ARBA" id="ARBA00022490"/>
    </source>
</evidence>
<dbReference type="EMBL" id="CP071796">
    <property type="protein sequence ID" value="QTD44891.1"/>
    <property type="molecule type" value="Genomic_DNA"/>
</dbReference>
<dbReference type="InterPro" id="IPR002104">
    <property type="entry name" value="Integrase_catalytic"/>
</dbReference>
<name>A0A975CGX9_9BURK</name>
<dbReference type="PANTHER" id="PTHR30349">
    <property type="entry name" value="PHAGE INTEGRASE-RELATED"/>
    <property type="match status" value="1"/>
</dbReference>
<feature type="active site" evidence="9">
    <location>
        <position position="285"/>
    </location>
</feature>
<reference evidence="12" key="1">
    <citation type="submission" date="2021-03" db="EMBL/GenBank/DDBJ databases">
        <title>Ottowia sp. 27C isolated from the cloaca of a Giant Asian pond turtle (Heosemys grandis).</title>
        <authorList>
            <person name="Spergser J."/>
            <person name="Busse H.-J."/>
        </authorList>
    </citation>
    <scope>NUCLEOTIDE SEQUENCE</scope>
    <source>
        <strain evidence="12">27C</strain>
    </source>
</reference>
<keyword evidence="7 9" id="KW-0233">DNA recombination</keyword>
<feature type="domain" description="Tyr recombinase" evidence="10">
    <location>
        <begin position="111"/>
        <end position="307"/>
    </location>
</feature>
<keyword evidence="3 9" id="KW-0132">Cell division</keyword>
<dbReference type="HAMAP" id="MF_01808">
    <property type="entry name" value="Recomb_XerC_XerD"/>
    <property type="match status" value="1"/>
</dbReference>
<dbReference type="InterPro" id="IPR010998">
    <property type="entry name" value="Integrase_recombinase_N"/>
</dbReference>
<evidence type="ECO:0000256" key="8">
    <source>
        <dbReference type="ARBA" id="ARBA00023306"/>
    </source>
</evidence>
<comment type="function">
    <text evidence="9">Site-specific tyrosine recombinase, which acts by catalyzing the cutting and rejoining of the recombining DNA molecules. The XerC-XerD complex is essential to convert dimers of the bacterial chromosome into monomers to permit their segregation at cell division. It also contributes to the segregational stability of plasmids.</text>
</comment>
<keyword evidence="6 9" id="KW-0238">DNA-binding</keyword>
<comment type="subcellular location">
    <subcellularLocation>
        <location evidence="1 9">Cytoplasm</location>
    </subcellularLocation>
</comment>
<dbReference type="Gene3D" id="1.10.150.130">
    <property type="match status" value="1"/>
</dbReference>
<evidence type="ECO:0000259" key="11">
    <source>
        <dbReference type="PROSITE" id="PS51900"/>
    </source>
</evidence>
<feature type="active site" evidence="9">
    <location>
        <position position="153"/>
    </location>
</feature>
<comment type="subunit">
    <text evidence="9">Forms a cyclic heterotetrameric complex composed of two molecules of XerC and two molecules of XerD.</text>
</comment>
<accession>A0A975CGX9</accession>
<dbReference type="GO" id="GO:0005737">
    <property type="term" value="C:cytoplasm"/>
    <property type="evidence" value="ECO:0007669"/>
    <property type="project" value="UniProtKB-SubCell"/>
</dbReference>
<feature type="active site" description="O-(3'-phospho-DNA)-tyrosine intermediate" evidence="9">
    <location>
        <position position="294"/>
    </location>
</feature>
<feature type="active site" evidence="9">
    <location>
        <position position="188"/>
    </location>
</feature>
<dbReference type="InterPro" id="IPR011010">
    <property type="entry name" value="DNA_brk_join_enz"/>
</dbReference>
<dbReference type="KEGG" id="otd:J1M35_17850"/>
<dbReference type="PROSITE" id="PS51900">
    <property type="entry name" value="CB"/>
    <property type="match status" value="1"/>
</dbReference>
<keyword evidence="4 9" id="KW-0159">Chromosome partition</keyword>
<evidence type="ECO:0000313" key="13">
    <source>
        <dbReference type="Proteomes" id="UP000663903"/>
    </source>
</evidence>
<proteinExistence type="inferred from homology"/>
<dbReference type="GO" id="GO:0051301">
    <property type="term" value="P:cell division"/>
    <property type="evidence" value="ECO:0007669"/>
    <property type="project" value="UniProtKB-KW"/>
</dbReference>
<dbReference type="Pfam" id="PF02899">
    <property type="entry name" value="Phage_int_SAM_1"/>
    <property type="match status" value="1"/>
</dbReference>
<evidence type="ECO:0000256" key="7">
    <source>
        <dbReference type="ARBA" id="ARBA00023172"/>
    </source>
</evidence>
<organism evidence="12 13">
    <name type="scientific">Ottowia testudinis</name>
    <dbReference type="NCBI Taxonomy" id="2816950"/>
    <lineage>
        <taxon>Bacteria</taxon>
        <taxon>Pseudomonadati</taxon>
        <taxon>Pseudomonadota</taxon>
        <taxon>Betaproteobacteria</taxon>
        <taxon>Burkholderiales</taxon>
        <taxon>Comamonadaceae</taxon>
        <taxon>Ottowia</taxon>
    </lineage>
</organism>
<dbReference type="PROSITE" id="PS51898">
    <property type="entry name" value="TYR_RECOMBINASE"/>
    <property type="match status" value="1"/>
</dbReference>
<protein>
    <recommendedName>
        <fullName evidence="9">Tyrosine recombinase XerC</fullName>
    </recommendedName>
</protein>
<dbReference type="CDD" id="cd00798">
    <property type="entry name" value="INT_XerDC_C"/>
    <property type="match status" value="1"/>
</dbReference>
<dbReference type="InterPro" id="IPR044068">
    <property type="entry name" value="CB"/>
</dbReference>
<feature type="active site" evidence="9">
    <location>
        <position position="259"/>
    </location>
</feature>
<evidence type="ECO:0000313" key="12">
    <source>
        <dbReference type="EMBL" id="QTD44891.1"/>
    </source>
</evidence>
<feature type="active site" evidence="9">
    <location>
        <position position="262"/>
    </location>
</feature>
<sequence length="316" mass="34621">MNLSDTGRGLIERYLEHARTERRLAARTLTLYSLDLDKLAQFAAQAGVALAAVQPHHVRGWVARMHGADRSGRGIALILSGWRGFYRWLGREGLVTVNPVQDVRAPRQARPLPKALGVDEAVQLAEHVAEEDGSWLEARDAAMVELLYGSGLRVGELVGLDVAETDAAQRAGRGWIDLQADEVQVLGKGGKRRAVPLGGKAVAALHHWLTVRGQVAGMGDAAAALFIGRRGTRLTPQSVWQRLKRRSQLAGLATPVHPHMLRHSFASHVLQSSSDLRAVQELLGHAHIGTTQVYTRLDFQHLAKAYDAAHPRARRR</sequence>
<dbReference type="Pfam" id="PF00589">
    <property type="entry name" value="Phage_integrase"/>
    <property type="match status" value="1"/>
</dbReference>
<dbReference type="GO" id="GO:0003677">
    <property type="term" value="F:DNA binding"/>
    <property type="evidence" value="ECO:0007669"/>
    <property type="project" value="UniProtKB-UniRule"/>
</dbReference>
<keyword evidence="2 9" id="KW-0963">Cytoplasm</keyword>